<evidence type="ECO:0000256" key="8">
    <source>
        <dbReference type="ARBA" id="ARBA00022830"/>
    </source>
</evidence>
<dbReference type="SUPFAM" id="SSF161234">
    <property type="entry name" value="E7 C-terminal domain-like"/>
    <property type="match status" value="1"/>
</dbReference>
<dbReference type="GO" id="GO:0008270">
    <property type="term" value="F:zinc ion binding"/>
    <property type="evidence" value="ECO:0007669"/>
    <property type="project" value="UniProtKB-KW"/>
</dbReference>
<evidence type="ECO:0000256" key="9">
    <source>
        <dbReference type="ARBA" id="ARBA00022833"/>
    </source>
</evidence>
<dbReference type="KEGG" id="vg:3431410"/>
<keyword evidence="13 18" id="KW-0804">Transcription</keyword>
<evidence type="ECO:0000256" key="1">
    <source>
        <dbReference type="ARBA" id="ARBA00022504"/>
    </source>
</evidence>
<keyword evidence="3 18" id="KW-1048">Host nucleus</keyword>
<evidence type="ECO:0000256" key="19">
    <source>
        <dbReference type="PIRNR" id="PIRNR003407"/>
    </source>
</evidence>
<evidence type="ECO:0000256" key="11">
    <source>
        <dbReference type="ARBA" id="ARBA00023125"/>
    </source>
</evidence>
<dbReference type="HAMAP" id="MF_04004">
    <property type="entry name" value="PPV_E7"/>
    <property type="match status" value="1"/>
</dbReference>
<keyword evidence="5 18" id="KW-1090">Inhibition of host innate immune response by virus</keyword>
<feature type="compositionally biased region" description="Acidic residues" evidence="20">
    <location>
        <begin position="31"/>
        <end position="41"/>
    </location>
</feature>
<dbReference type="GO" id="GO:0003700">
    <property type="term" value="F:DNA-binding transcription factor activity"/>
    <property type="evidence" value="ECO:0007669"/>
    <property type="project" value="UniProtKB-UniRule"/>
</dbReference>
<feature type="short sequence motif" description="LXCXE motif; interaction with host RB1 and TMEM173/STING" evidence="18">
    <location>
        <begin position="22"/>
        <end position="26"/>
    </location>
</feature>
<comment type="function">
    <text evidence="18">Plays a role in viral genome replication by driving entry of quiescent cells into the cell cycle. Stimulation of progression from G1 to S phase allows the virus to efficiently use the cellular DNA replicating machinery to achieve viral genome replication. E7 protein has both transforming and trans-activating activities. Induces the disassembly of the E2F1 transcription factor from RB1, with subsequent transcriptional activation of E2F1-regulated S-phase genes. Interferes with host histone deacetylation mediated by HDAC1 and HDAC2, leading to transcription activation. Plays also a role in the inhibition of both antiviral and antiproliferative functions of host interferon alpha. Interaction with host TMEM173/STING impairs the ability of TMEM173/STING to sense cytosolic DNA and promote the production of type I interferon (IFN-alpha and IFN-beta).</text>
</comment>
<evidence type="ECO:0000256" key="18">
    <source>
        <dbReference type="HAMAP-Rule" id="MF_04004"/>
    </source>
</evidence>
<dbReference type="GO" id="GO:0052170">
    <property type="term" value="P:symbiont-mediated suppression of host innate immune response"/>
    <property type="evidence" value="ECO:0007669"/>
    <property type="project" value="UniProtKB-KW"/>
</dbReference>
<gene>
    <name evidence="18 21" type="primary">E7</name>
</gene>
<feature type="short sequence motif" description="Nuclear export signal" evidence="18">
    <location>
        <begin position="69"/>
        <end position="77"/>
    </location>
</feature>
<dbReference type="Gene3D" id="3.30.160.330">
    <property type="match status" value="1"/>
</dbReference>
<evidence type="ECO:0000256" key="10">
    <source>
        <dbReference type="ARBA" id="ARBA00023015"/>
    </source>
</evidence>
<dbReference type="GO" id="GO:0039502">
    <property type="term" value="P:symbiont-mediated suppression of host type I interferon-mediated signaling pathway"/>
    <property type="evidence" value="ECO:0007669"/>
    <property type="project" value="UniProtKB-UniRule"/>
</dbReference>
<dbReference type="GO" id="GO:0042025">
    <property type="term" value="C:host cell nucleus"/>
    <property type="evidence" value="ECO:0007669"/>
    <property type="project" value="UniProtKB-SubCell"/>
</dbReference>
<comment type="subcellular location">
    <subcellularLocation>
        <location evidence="18">Host cytoplasm</location>
    </subcellularLocation>
    <subcellularLocation>
        <location evidence="18">Host nucleus</location>
    </subcellularLocation>
    <text evidence="18">Predominantly found in the host nucleus.</text>
</comment>
<dbReference type="GO" id="GO:0030430">
    <property type="term" value="C:host cell cytoplasm"/>
    <property type="evidence" value="ECO:0007669"/>
    <property type="project" value="UniProtKB-SubCell"/>
</dbReference>
<reference evidence="21 22" key="1">
    <citation type="journal article" date="2005" name="J. Gen. Virol.">
        <title>Isolation and cloning of the raccoon (Procyon lotor) papillomavirus type 1 by using degenerate papillomavirus-specific primers.</title>
        <authorList>
            <person name="Rector A."/>
            <person name="Van Doorslaer K."/>
            <person name="Bertelsen M."/>
            <person name="Barker I.K."/>
            <person name="Olberg R.A."/>
            <person name="Lemey P."/>
            <person name="Sundberg J.P."/>
            <person name="Van Ranst M."/>
        </authorList>
    </citation>
    <scope>NUCLEOTIDE SEQUENCE [LARGE SCALE GENOMIC DNA]</scope>
    <source>
        <strain evidence="21">Z146-02</strain>
    </source>
</reference>
<keyword evidence="1 18" id="KW-1121">Modulation of host cell cycle by virus</keyword>
<keyword evidence="11 18" id="KW-0238">DNA-binding</keyword>
<dbReference type="Proteomes" id="UP000129376">
    <property type="component" value="Segment"/>
</dbReference>
<dbReference type="RefSeq" id="YP_249599.1">
    <property type="nucleotide sequence ID" value="NC_007150.1"/>
</dbReference>
<evidence type="ECO:0000256" key="13">
    <source>
        <dbReference type="ARBA" id="ARBA00023163"/>
    </source>
</evidence>
<evidence type="ECO:0000256" key="17">
    <source>
        <dbReference type="ARBA" id="ARBA00023309"/>
    </source>
</evidence>
<evidence type="ECO:0000256" key="15">
    <source>
        <dbReference type="ARBA" id="ARBA00023258"/>
    </source>
</evidence>
<evidence type="ECO:0000256" key="7">
    <source>
        <dbReference type="ARBA" id="ARBA00022771"/>
    </source>
</evidence>
<keyword evidence="12 18" id="KW-0010">Activator</keyword>
<keyword evidence="17 18" id="KW-1078">G1/S host cell cycle checkpoint dysregulation by virus</keyword>
<evidence type="ECO:0000256" key="20">
    <source>
        <dbReference type="SAM" id="MobiDB-lite"/>
    </source>
</evidence>
<dbReference type="EMBL" id="AY763115">
    <property type="protein sequence ID" value="AAW88322.1"/>
    <property type="molecule type" value="Genomic_DNA"/>
</dbReference>
<keyword evidence="2 18" id="KW-0244">Early protein</keyword>
<organism evidence="21 22">
    <name type="scientific">Procyon lotor papillomavirus 1</name>
    <dbReference type="NCBI Taxonomy" id="312349"/>
    <lineage>
        <taxon>Viruses</taxon>
        <taxon>Monodnaviria</taxon>
        <taxon>Shotokuvirae</taxon>
        <taxon>Cossaviricota</taxon>
        <taxon>Papovaviricetes</taxon>
        <taxon>Zurhausenvirales</taxon>
        <taxon>Papillomaviridae</taxon>
        <taxon>Firstpapillomavirinae</taxon>
        <taxon>Lambdapapillomavirus</taxon>
        <taxon>Lambdapapillomavirus 4</taxon>
    </lineage>
</organism>
<evidence type="ECO:0000313" key="22">
    <source>
        <dbReference type="Proteomes" id="UP000129376"/>
    </source>
</evidence>
<evidence type="ECO:0000256" key="14">
    <source>
        <dbReference type="ARBA" id="ARBA00023200"/>
    </source>
</evidence>
<keyword evidence="16 18" id="KW-0899">Viral immunoevasion</keyword>
<keyword evidence="9 18" id="KW-0862">Zinc</keyword>
<keyword evidence="10 18" id="KW-0805">Transcription regulation</keyword>
<keyword evidence="22" id="KW-1185">Reference proteome</keyword>
<feature type="region of interest" description="Disordered" evidence="20">
    <location>
        <begin position="26"/>
        <end position="45"/>
    </location>
</feature>
<comment type="PTM">
    <text evidence="18">Highly phosphorylated.</text>
</comment>
<dbReference type="GO" id="GO:0006351">
    <property type="term" value="P:DNA-templated transcription"/>
    <property type="evidence" value="ECO:0007669"/>
    <property type="project" value="UniProtKB-UniRule"/>
</dbReference>
<comment type="domain">
    <text evidence="18">The E7 terminal domain is an intrinsically disordered domain, whose flexibility and conformational transitions confer target adaptability to the oncoprotein. It allows adaptation to a variety of protein targets and exposes the PEST degradation sequence that regulates its turnover in the cell.</text>
</comment>
<proteinExistence type="inferred from homology"/>
<dbReference type="Pfam" id="PF00527">
    <property type="entry name" value="E7"/>
    <property type="match status" value="1"/>
</dbReference>
<evidence type="ECO:0000256" key="12">
    <source>
        <dbReference type="ARBA" id="ARBA00023159"/>
    </source>
</evidence>
<comment type="caution">
    <text evidence="18">Lacks conserved residue(s) required for the propagation of feature annotation.</text>
</comment>
<comment type="subunit">
    <text evidence="18">Homodimer. Homooligomer. Interacts with host RB1; this interaction induces dissociation of RB1-E2F1 complex thereby disrupting RB1 activity. Interacts with host EP300; this interaction represses EP300 transcriptional activity. Interacts with protein E2; this interaction inhibits E7 oncogenic activity. Interacts with host TMEM173/STING; this interaction impairs the ability of TMEM173/STING to sense cytosolic DNA and promote the production of type I interferon (IFN-alpha and IFN-beta).</text>
</comment>
<comment type="function">
    <text evidence="19">E7 protein has both transforming and trans-activating activities.</text>
</comment>
<dbReference type="InterPro" id="IPR000148">
    <property type="entry name" value="Papilloma_E7"/>
</dbReference>
<dbReference type="GO" id="GO:0003677">
    <property type="term" value="F:DNA binding"/>
    <property type="evidence" value="ECO:0007669"/>
    <property type="project" value="UniProtKB-UniRule"/>
</dbReference>
<keyword evidence="6 18" id="KW-0479">Metal-binding</keyword>
<name>Q4QW03_9PAPI</name>
<evidence type="ECO:0000256" key="16">
    <source>
        <dbReference type="ARBA" id="ARBA00023280"/>
    </source>
</evidence>
<evidence type="ECO:0000256" key="6">
    <source>
        <dbReference type="ARBA" id="ARBA00022723"/>
    </source>
</evidence>
<accession>Q4QW03</accession>
<dbReference type="GeneID" id="3431410"/>
<keyword evidence="15" id="KW-0922">Interferon antiviral system evasion</keyword>
<keyword evidence="8 18" id="KW-1114">Inhibition of host interferon signaling pathway by virus</keyword>
<comment type="similarity">
    <text evidence="18 19">Belongs to the papillomaviridae E7 protein family.</text>
</comment>
<keyword evidence="14 18" id="KW-1035">Host cytoplasm</keyword>
<evidence type="ECO:0000256" key="2">
    <source>
        <dbReference type="ARBA" id="ARBA00022518"/>
    </source>
</evidence>
<evidence type="ECO:0000256" key="3">
    <source>
        <dbReference type="ARBA" id="ARBA00022562"/>
    </source>
</evidence>
<evidence type="ECO:0000256" key="4">
    <source>
        <dbReference type="ARBA" id="ARBA00022581"/>
    </source>
</evidence>
<evidence type="ECO:0000313" key="21">
    <source>
        <dbReference type="EMBL" id="AAW88322.1"/>
    </source>
</evidence>
<dbReference type="PIRSF" id="PIRSF003407">
    <property type="entry name" value="Papvi_E7"/>
    <property type="match status" value="1"/>
</dbReference>
<protein>
    <recommendedName>
        <fullName evidence="18 19">Protein E7</fullName>
    </recommendedName>
</protein>
<keyword evidence="4 18" id="KW-0945">Host-virus interaction</keyword>
<sequence length="96" mass="10665">MIGQGSSIGDIVLTEVPEAIDLYCDEHMPSDEEEEEEEPDEREPFGVTVDCGVCKRRVNFVVLSDGEDIRRLQDLLFSLSIVCVSCVESQSFQHGG</sequence>
<keyword evidence="7 18" id="KW-0863">Zinc-finger</keyword>
<dbReference type="OrthoDB" id="28045at10239"/>
<dbReference type="GO" id="GO:0019904">
    <property type="term" value="F:protein domain specific binding"/>
    <property type="evidence" value="ECO:0007669"/>
    <property type="project" value="UniProtKB-UniRule"/>
</dbReference>
<dbReference type="GO" id="GO:0039645">
    <property type="term" value="P:symbiont-mediated perturbation of host cell cycle G1/S transition checkpoint"/>
    <property type="evidence" value="ECO:0007669"/>
    <property type="project" value="UniProtKB-UniRule"/>
</dbReference>
<evidence type="ECO:0000256" key="5">
    <source>
        <dbReference type="ARBA" id="ARBA00022632"/>
    </source>
</evidence>